<dbReference type="RefSeq" id="XP_018607810.1">
    <property type="nucleotide sequence ID" value="XM_018752294.2"/>
</dbReference>
<name>A0A0P7WIC4_SCLFO</name>
<accession>A0A0P7WIC4</accession>
<organism evidence="4 6">
    <name type="scientific">Scleropages formosus</name>
    <name type="common">Asian bonytongue</name>
    <name type="synonym">Osteoglossum formosum</name>
    <dbReference type="NCBI Taxonomy" id="113540"/>
    <lineage>
        <taxon>Eukaryota</taxon>
        <taxon>Metazoa</taxon>
        <taxon>Chordata</taxon>
        <taxon>Craniata</taxon>
        <taxon>Vertebrata</taxon>
        <taxon>Euteleostomi</taxon>
        <taxon>Actinopterygii</taxon>
        <taxon>Neopterygii</taxon>
        <taxon>Teleostei</taxon>
        <taxon>Osteoglossocephala</taxon>
        <taxon>Osteoglossomorpha</taxon>
        <taxon>Osteoglossiformes</taxon>
        <taxon>Osteoglossidae</taxon>
        <taxon>Scleropages</taxon>
    </lineage>
</organism>
<dbReference type="GeneID" id="108934447"/>
<keyword evidence="2" id="KW-0597">Phosphoprotein</keyword>
<dbReference type="Ensembl" id="ENSSFOT00015064504.1">
    <property type="protein sequence ID" value="ENSSFOP00015062376.1"/>
    <property type="gene ID" value="ENSSFOG00015032735.1"/>
</dbReference>
<dbReference type="AlphaFoldDB" id="A0A0P7WIC4"/>
<dbReference type="GO" id="GO:0051373">
    <property type="term" value="F:FATZ binding"/>
    <property type="evidence" value="ECO:0007669"/>
    <property type="project" value="TreeGrafter"/>
</dbReference>
<gene>
    <name evidence="5" type="primary">LOC108934447</name>
    <name evidence="4" type="ORF">Z043_118335</name>
</gene>
<dbReference type="RefSeq" id="XP_018607811.1">
    <property type="nucleotide sequence ID" value="XM_018752295.2"/>
</dbReference>
<keyword evidence="7" id="KW-1185">Reference proteome</keyword>
<feature type="region of interest" description="Disordered" evidence="3">
    <location>
        <begin position="76"/>
        <end position="100"/>
    </location>
</feature>
<dbReference type="STRING" id="113540.ENSSFOP00015062376"/>
<comment type="similarity">
    <text evidence="1">Belongs to the myozenin family.</text>
</comment>
<reference evidence="5 7" key="2">
    <citation type="submission" date="2019-04" db="EMBL/GenBank/DDBJ databases">
        <authorList>
            <consortium name="Wellcome Sanger Institute Data Sharing"/>
        </authorList>
    </citation>
    <scope>NUCLEOTIDE SEQUENCE [LARGE SCALE GENOMIC DNA]</scope>
</reference>
<reference evidence="4 6" key="1">
    <citation type="submission" date="2015-08" db="EMBL/GenBank/DDBJ databases">
        <title>The genome of the Asian arowana (Scleropages formosus).</title>
        <authorList>
            <person name="Tan M.H."/>
            <person name="Gan H.M."/>
            <person name="Croft L.J."/>
            <person name="Austin C.M."/>
        </authorList>
    </citation>
    <scope>NUCLEOTIDE SEQUENCE [LARGE SCALE GENOMIC DNA]</scope>
    <source>
        <strain evidence="4">Aro1</strain>
    </source>
</reference>
<dbReference type="GO" id="GO:0003779">
    <property type="term" value="F:actin binding"/>
    <property type="evidence" value="ECO:0007669"/>
    <property type="project" value="TreeGrafter"/>
</dbReference>
<reference evidence="5" key="3">
    <citation type="submission" date="2025-05" db="UniProtKB">
        <authorList>
            <consortium name="Ensembl"/>
        </authorList>
    </citation>
    <scope>IDENTIFICATION</scope>
</reference>
<proteinExistence type="inferred from homology"/>
<dbReference type="EMBL" id="JARO02007916">
    <property type="protein sequence ID" value="KPP63413.1"/>
    <property type="molecule type" value="Genomic_DNA"/>
</dbReference>
<dbReference type="GO" id="GO:0015629">
    <property type="term" value="C:actin cytoskeleton"/>
    <property type="evidence" value="ECO:0007669"/>
    <property type="project" value="TreeGrafter"/>
</dbReference>
<dbReference type="KEGG" id="sfm:108934447"/>
<dbReference type="GeneTree" id="ENSGT00950000183027"/>
<dbReference type="RefSeq" id="XP_018607812.1">
    <property type="nucleotide sequence ID" value="XM_018752296.2"/>
</dbReference>
<dbReference type="PANTHER" id="PTHR15941">
    <property type="entry name" value="MYOZENIN"/>
    <property type="match status" value="1"/>
</dbReference>
<evidence type="ECO:0000313" key="4">
    <source>
        <dbReference type="EMBL" id="KPP63413.1"/>
    </source>
</evidence>
<dbReference type="InterPro" id="IPR008438">
    <property type="entry name" value="MYOZ"/>
</dbReference>
<evidence type="ECO:0000313" key="6">
    <source>
        <dbReference type="Proteomes" id="UP000034805"/>
    </source>
</evidence>
<protein>
    <submittedName>
        <fullName evidence="4">Myozenin-2-like</fullName>
    </submittedName>
    <submittedName>
        <fullName evidence="5">Myozenin-3-like</fullName>
    </submittedName>
</protein>
<dbReference type="Pfam" id="PF05556">
    <property type="entry name" value="Calsarcin"/>
    <property type="match status" value="1"/>
</dbReference>
<dbReference type="GO" id="GO:0030018">
    <property type="term" value="C:Z disc"/>
    <property type="evidence" value="ECO:0007669"/>
    <property type="project" value="InterPro"/>
</dbReference>
<dbReference type="Proteomes" id="UP000694397">
    <property type="component" value="Chromosome 4"/>
</dbReference>
<evidence type="ECO:0000313" key="5">
    <source>
        <dbReference type="Ensembl" id="ENSSFOP00015062376.1"/>
    </source>
</evidence>
<evidence type="ECO:0000256" key="2">
    <source>
        <dbReference type="ARBA" id="ARBA00022553"/>
    </source>
</evidence>
<evidence type="ECO:0000313" key="7">
    <source>
        <dbReference type="Proteomes" id="UP000694397"/>
    </source>
</evidence>
<dbReference type="PANTHER" id="PTHR15941:SF16">
    <property type="entry name" value="MYOZENIN 3A-RELATED"/>
    <property type="match status" value="1"/>
</dbReference>
<dbReference type="Proteomes" id="UP000034805">
    <property type="component" value="Unassembled WGS sequence"/>
</dbReference>
<sequence>MTEASYGDVAMRRRQQVMELSQEVDGGQLDLGKKISIPQDIMMEELKLLKNRGSRMFQERLKRVEKYTLENIENASSHAGQKGAGQDQAQGPQDSQDHDGMESLDTEIFAGQPGKKGLVSALKSTVAKKGSPSVLAPGYSGPLKEIPHEKFNVTVIPKSYCSPWRKEPSASEKLLTINAQLPEPPEKLTPANYRCFNRAPIPFGGSAGSTRVLPLPGFELGQALTEPSLTWERISKRPNFNRAPQGWHAAIPEASDLRGAAESL</sequence>
<dbReference type="OrthoDB" id="9887337at2759"/>
<evidence type="ECO:0000256" key="3">
    <source>
        <dbReference type="SAM" id="MobiDB-lite"/>
    </source>
</evidence>
<feature type="compositionally biased region" description="Low complexity" evidence="3">
    <location>
        <begin position="79"/>
        <end position="94"/>
    </location>
</feature>
<evidence type="ECO:0000256" key="1">
    <source>
        <dbReference type="ARBA" id="ARBA00009126"/>
    </source>
</evidence>
<dbReference type="GO" id="GO:0031433">
    <property type="term" value="F:telethonin binding"/>
    <property type="evidence" value="ECO:0007669"/>
    <property type="project" value="TreeGrafter"/>
</dbReference>